<protein>
    <submittedName>
        <fullName evidence="6">ABC transporter related</fullName>
    </submittedName>
</protein>
<dbReference type="Gene3D" id="3.40.50.300">
    <property type="entry name" value="P-loop containing nucleotide triphosphate hydrolases"/>
    <property type="match status" value="1"/>
</dbReference>
<dbReference type="STRING" id="402881.Plav_1397"/>
<dbReference type="eggNOG" id="COG1131">
    <property type="taxonomic scope" value="Bacteria"/>
</dbReference>
<gene>
    <name evidence="6" type="ordered locus">Plav_1397</name>
</gene>
<evidence type="ECO:0000313" key="6">
    <source>
        <dbReference type="EMBL" id="ABS63017.1"/>
    </source>
</evidence>
<evidence type="ECO:0000256" key="1">
    <source>
        <dbReference type="ARBA" id="ARBA00005417"/>
    </source>
</evidence>
<dbReference type="Proteomes" id="UP000006377">
    <property type="component" value="Chromosome"/>
</dbReference>
<dbReference type="GO" id="GO:0005524">
    <property type="term" value="F:ATP binding"/>
    <property type="evidence" value="ECO:0007669"/>
    <property type="project" value="UniProtKB-KW"/>
</dbReference>
<dbReference type="InterPro" id="IPR027417">
    <property type="entry name" value="P-loop_NTPase"/>
</dbReference>
<keyword evidence="2" id="KW-0813">Transport</keyword>
<evidence type="ECO:0000313" key="7">
    <source>
        <dbReference type="Proteomes" id="UP000006377"/>
    </source>
</evidence>
<keyword evidence="4" id="KW-0067">ATP-binding</keyword>
<keyword evidence="7" id="KW-1185">Reference proteome</keyword>
<reference evidence="6 7" key="1">
    <citation type="journal article" date="2011" name="Stand. Genomic Sci.">
        <title>Complete genome sequence of Parvibaculum lavamentivorans type strain (DS-1(T)).</title>
        <authorList>
            <person name="Schleheck D."/>
            <person name="Weiss M."/>
            <person name="Pitluck S."/>
            <person name="Bruce D."/>
            <person name="Land M.L."/>
            <person name="Han S."/>
            <person name="Saunders E."/>
            <person name="Tapia R."/>
            <person name="Detter C."/>
            <person name="Brettin T."/>
            <person name="Han J."/>
            <person name="Woyke T."/>
            <person name="Goodwin L."/>
            <person name="Pennacchio L."/>
            <person name="Nolan M."/>
            <person name="Cook A.M."/>
            <person name="Kjelleberg S."/>
            <person name="Thomas T."/>
        </authorList>
    </citation>
    <scope>NUCLEOTIDE SEQUENCE [LARGE SCALE GENOMIC DNA]</scope>
    <source>
        <strain evidence="7">DS-1 / DSM 13023 / NCIMB 13966</strain>
    </source>
</reference>
<evidence type="ECO:0000256" key="4">
    <source>
        <dbReference type="ARBA" id="ARBA00022840"/>
    </source>
</evidence>
<evidence type="ECO:0000259" key="5">
    <source>
        <dbReference type="PROSITE" id="PS50893"/>
    </source>
</evidence>
<name>A7HSY4_PARL1</name>
<dbReference type="PROSITE" id="PS50893">
    <property type="entry name" value="ABC_TRANSPORTER_2"/>
    <property type="match status" value="1"/>
</dbReference>
<dbReference type="SUPFAM" id="SSF52540">
    <property type="entry name" value="P-loop containing nucleoside triphosphate hydrolases"/>
    <property type="match status" value="1"/>
</dbReference>
<dbReference type="EMBL" id="CP000774">
    <property type="protein sequence ID" value="ABS63017.1"/>
    <property type="molecule type" value="Genomic_DNA"/>
</dbReference>
<dbReference type="HOGENOM" id="CLU_000604_1_2_5"/>
<accession>A7HSY4</accession>
<dbReference type="GO" id="GO:0016887">
    <property type="term" value="F:ATP hydrolysis activity"/>
    <property type="evidence" value="ECO:0007669"/>
    <property type="project" value="InterPro"/>
</dbReference>
<feature type="domain" description="ABC transporter" evidence="5">
    <location>
        <begin position="2"/>
        <end position="231"/>
    </location>
</feature>
<dbReference type="PANTHER" id="PTHR43335:SF11">
    <property type="entry name" value="ABC TRANSPORTER RELATED"/>
    <property type="match status" value="1"/>
</dbReference>
<evidence type="ECO:0000256" key="2">
    <source>
        <dbReference type="ARBA" id="ARBA00022448"/>
    </source>
</evidence>
<dbReference type="CDD" id="cd03230">
    <property type="entry name" value="ABC_DR_subfamily_A"/>
    <property type="match status" value="1"/>
</dbReference>
<dbReference type="OrthoDB" id="9778547at2"/>
<sequence length="323" mass="34602">MIVIDGLTKQFGPFTAVDRISFSVARGEVLGFLGPNGAGKSTTMKMITGFLAPSAGSARVCGHDVVASTLAAQRLIGYLPEGAPAYGDMTPRGFLTFIARVRRLSAAEAGKAVDRAVEATELSSVLDQPIDTLSKGFRRRVGLAQSILHNPPVLIMDEPTDGLDPNQKFEVRKLIGRMAAEKAIVISTHILEEVDAICTRALIIDHGQIVADGTPAALMARSRYHNAVSLTLGGQTTVATAEKLRSLPGIASIEVAPRGEETTFTLFPAQARESDTLLVDAVARLAREENWPVRALYGEPGRLDEVFRSLTRSDARPEEKDAA</sequence>
<dbReference type="InterPro" id="IPR003593">
    <property type="entry name" value="AAA+_ATPase"/>
</dbReference>
<dbReference type="SMART" id="SM00382">
    <property type="entry name" value="AAA"/>
    <property type="match status" value="1"/>
</dbReference>
<evidence type="ECO:0000256" key="3">
    <source>
        <dbReference type="ARBA" id="ARBA00022741"/>
    </source>
</evidence>
<dbReference type="InterPro" id="IPR003439">
    <property type="entry name" value="ABC_transporter-like_ATP-bd"/>
</dbReference>
<comment type="similarity">
    <text evidence="1">Belongs to the ABC transporter superfamily.</text>
</comment>
<dbReference type="AlphaFoldDB" id="A7HSY4"/>
<proteinExistence type="inferred from homology"/>
<dbReference type="KEGG" id="pla:Plav_1397"/>
<organism evidence="6 7">
    <name type="scientific">Parvibaculum lavamentivorans (strain DS-1 / DSM 13023 / NCIMB 13966)</name>
    <dbReference type="NCBI Taxonomy" id="402881"/>
    <lineage>
        <taxon>Bacteria</taxon>
        <taxon>Pseudomonadati</taxon>
        <taxon>Pseudomonadota</taxon>
        <taxon>Alphaproteobacteria</taxon>
        <taxon>Hyphomicrobiales</taxon>
        <taxon>Parvibaculaceae</taxon>
        <taxon>Parvibaculum</taxon>
    </lineage>
</organism>
<dbReference type="Pfam" id="PF00005">
    <property type="entry name" value="ABC_tran"/>
    <property type="match status" value="1"/>
</dbReference>
<keyword evidence="3" id="KW-0547">Nucleotide-binding</keyword>
<dbReference type="PANTHER" id="PTHR43335">
    <property type="entry name" value="ABC TRANSPORTER, ATP-BINDING PROTEIN"/>
    <property type="match status" value="1"/>
</dbReference>